<keyword evidence="1" id="KW-0812">Transmembrane</keyword>
<name>A0A1F7YGT3_9BACT</name>
<dbReference type="InterPro" id="IPR006129">
    <property type="entry name" value="AdhesinB"/>
</dbReference>
<sequence length="294" mass="32916">MKQKIILLIFLGVIIVGSTWLLISSRNKRTRSYKLQITASFYPYYFFASKIGGDKTDVINITPSGGEPHDYEPTSQDIVNIQASKLLILNGTVEPWANKVKDTLKDKKTVILEVGGELFTQDPHVWLSPTLAKKQVNTILNEFIQIDPVNENYYYINANKLLGELDGLDNEFKNGLSSCKQKNIVTSHAAFAYLASDYGFNQVTITGVSPDEEPSLKKLGQLADFVRKNNIKYIFFESLVSPKLAETVAYETGAKTLVLNPIEGLTPEEVELGKNYLTIMRDNLQNLKVALECP</sequence>
<keyword evidence="1" id="KW-0472">Membrane</keyword>
<evidence type="ECO:0000313" key="3">
    <source>
        <dbReference type="Proteomes" id="UP000178851"/>
    </source>
</evidence>
<dbReference type="PANTHER" id="PTHR42953:SF8">
    <property type="entry name" value="ZINT DOMAIN-CONTAINING PROTEIN"/>
    <property type="match status" value="1"/>
</dbReference>
<evidence type="ECO:0000313" key="2">
    <source>
        <dbReference type="EMBL" id="OGM26554.1"/>
    </source>
</evidence>
<dbReference type="PANTHER" id="PTHR42953">
    <property type="entry name" value="HIGH-AFFINITY ZINC UPTAKE SYSTEM PROTEIN ZNUA-RELATED"/>
    <property type="match status" value="1"/>
</dbReference>
<dbReference type="EMBL" id="MGGI01000012">
    <property type="protein sequence ID" value="OGM26554.1"/>
    <property type="molecule type" value="Genomic_DNA"/>
</dbReference>
<dbReference type="GO" id="GO:0046872">
    <property type="term" value="F:metal ion binding"/>
    <property type="evidence" value="ECO:0007669"/>
    <property type="project" value="InterPro"/>
</dbReference>
<proteinExistence type="predicted"/>
<comment type="caution">
    <text evidence="2">The sequence shown here is derived from an EMBL/GenBank/DDBJ whole genome shotgun (WGS) entry which is preliminary data.</text>
</comment>
<dbReference type="Proteomes" id="UP000178851">
    <property type="component" value="Unassembled WGS sequence"/>
</dbReference>
<evidence type="ECO:0000256" key="1">
    <source>
        <dbReference type="SAM" id="Phobius"/>
    </source>
</evidence>
<keyword evidence="1" id="KW-1133">Transmembrane helix</keyword>
<dbReference type="PRINTS" id="PR00691">
    <property type="entry name" value="ADHESINB"/>
</dbReference>
<reference evidence="2 3" key="1">
    <citation type="journal article" date="2016" name="Nat. Commun.">
        <title>Thousands of microbial genomes shed light on interconnected biogeochemical processes in an aquifer system.</title>
        <authorList>
            <person name="Anantharaman K."/>
            <person name="Brown C.T."/>
            <person name="Hug L.A."/>
            <person name="Sharon I."/>
            <person name="Castelle C.J."/>
            <person name="Probst A.J."/>
            <person name="Thomas B.C."/>
            <person name="Singh A."/>
            <person name="Wilkins M.J."/>
            <person name="Karaoz U."/>
            <person name="Brodie E.L."/>
            <person name="Williams K.H."/>
            <person name="Hubbard S.S."/>
            <person name="Banfield J.F."/>
        </authorList>
    </citation>
    <scope>NUCLEOTIDE SEQUENCE [LARGE SCALE GENOMIC DNA]</scope>
</reference>
<dbReference type="Gene3D" id="3.40.50.1980">
    <property type="entry name" value="Nitrogenase molybdenum iron protein domain"/>
    <property type="match status" value="2"/>
</dbReference>
<accession>A0A1F7YGT3</accession>
<evidence type="ECO:0008006" key="4">
    <source>
        <dbReference type="Google" id="ProtNLM"/>
    </source>
</evidence>
<dbReference type="AlphaFoldDB" id="A0A1F7YGT3"/>
<dbReference type="GO" id="GO:0007155">
    <property type="term" value="P:cell adhesion"/>
    <property type="evidence" value="ECO:0007669"/>
    <property type="project" value="InterPro"/>
</dbReference>
<organism evidence="2 3">
    <name type="scientific">Candidatus Woesebacteria bacterium RIFCSPHIGHO2_01_FULL_39_28</name>
    <dbReference type="NCBI Taxonomy" id="1802496"/>
    <lineage>
        <taxon>Bacteria</taxon>
        <taxon>Candidatus Woeseibacteriota</taxon>
    </lineage>
</organism>
<dbReference type="GO" id="GO:0030001">
    <property type="term" value="P:metal ion transport"/>
    <property type="evidence" value="ECO:0007669"/>
    <property type="project" value="InterPro"/>
</dbReference>
<gene>
    <name evidence="2" type="ORF">A2627_00835</name>
</gene>
<feature type="transmembrane region" description="Helical" evidence="1">
    <location>
        <begin position="6"/>
        <end position="23"/>
    </location>
</feature>
<protein>
    <recommendedName>
        <fullName evidence="4">ABC transporter substrate-binding protein</fullName>
    </recommendedName>
</protein>
<dbReference type="InterPro" id="IPR050492">
    <property type="entry name" value="Bact_metal-bind_prot9"/>
</dbReference>
<dbReference type="Pfam" id="PF01297">
    <property type="entry name" value="ZnuA"/>
    <property type="match status" value="1"/>
</dbReference>
<dbReference type="SUPFAM" id="SSF53807">
    <property type="entry name" value="Helical backbone' metal receptor"/>
    <property type="match status" value="1"/>
</dbReference>
<dbReference type="InterPro" id="IPR006127">
    <property type="entry name" value="ZnuA-like"/>
</dbReference>